<evidence type="ECO:0000313" key="3">
    <source>
        <dbReference type="Proteomes" id="UP000182840"/>
    </source>
</evidence>
<accession>A0A1L3SZE2</accession>
<keyword evidence="1" id="KW-0732">Signal</keyword>
<dbReference type="InterPro" id="IPR021457">
    <property type="entry name" value="DUF3108"/>
</dbReference>
<dbReference type="AlphaFoldDB" id="A0A1L3SZE2"/>
<dbReference type="OrthoDB" id="7630100at2"/>
<protein>
    <recommendedName>
        <fullName evidence="4">DUF3108 domain-containing protein</fullName>
    </recommendedName>
</protein>
<feature type="signal peptide" evidence="1">
    <location>
        <begin position="1"/>
        <end position="26"/>
    </location>
</feature>
<dbReference type="Pfam" id="PF11306">
    <property type="entry name" value="DUF3108"/>
    <property type="match status" value="1"/>
</dbReference>
<gene>
    <name evidence="2" type="ORF">BSQ44_23235</name>
</gene>
<dbReference type="KEGG" id="meso:BSQ44_23235"/>
<proteinExistence type="predicted"/>
<evidence type="ECO:0000256" key="1">
    <source>
        <dbReference type="SAM" id="SignalP"/>
    </source>
</evidence>
<keyword evidence="3" id="KW-1185">Reference proteome</keyword>
<dbReference type="RefSeq" id="WP_072608245.1">
    <property type="nucleotide sequence ID" value="NZ_CP018171.1"/>
</dbReference>
<dbReference type="STRING" id="1670800.BSQ44_23235"/>
<feature type="chain" id="PRO_5013041047" description="DUF3108 domain-containing protein" evidence="1">
    <location>
        <begin position="27"/>
        <end position="264"/>
    </location>
</feature>
<name>A0A1L3SZE2_9HYPH</name>
<sequence length="264" mass="27564">MTRSPLLAGPALAALLVAAGPQAAVAAPSTVQSEYAVSLYGLTLAKSSFRSTITSSGYELDGTLRSAGLASVFDDTVGTVRVSGRFGAEMPRPDAYTVDYVSGKKKKNTRITFAGGNVVSAQNTPPVRTNRPGWIPIASGHLANVADPLSATLVPAGSPDEVCRRTIRIFDGAMRADLRLAPAGRGEISIPGYEGATVRCTASFVPVSGFQQGKDSIKYLRDRARMTVAFAPVGATGVYAPVEASVSTQIGTVKVRALRFEAIE</sequence>
<dbReference type="Proteomes" id="UP000182840">
    <property type="component" value="Chromosome"/>
</dbReference>
<evidence type="ECO:0000313" key="2">
    <source>
        <dbReference type="EMBL" id="APH74786.1"/>
    </source>
</evidence>
<organism evidence="2 3">
    <name type="scientific">Aquibium oceanicum</name>
    <dbReference type="NCBI Taxonomy" id="1670800"/>
    <lineage>
        <taxon>Bacteria</taxon>
        <taxon>Pseudomonadati</taxon>
        <taxon>Pseudomonadota</taxon>
        <taxon>Alphaproteobacteria</taxon>
        <taxon>Hyphomicrobiales</taxon>
        <taxon>Phyllobacteriaceae</taxon>
        <taxon>Aquibium</taxon>
    </lineage>
</organism>
<dbReference type="EMBL" id="CP018171">
    <property type="protein sequence ID" value="APH74786.1"/>
    <property type="molecule type" value="Genomic_DNA"/>
</dbReference>
<evidence type="ECO:0008006" key="4">
    <source>
        <dbReference type="Google" id="ProtNLM"/>
    </source>
</evidence>
<reference evidence="3" key="1">
    <citation type="submission" date="2016-11" db="EMBL/GenBank/DDBJ databases">
        <title>Mesorhizobium oceanicum sp. nov., isolated from deep seawater in South China Sea.</title>
        <authorList>
            <person name="Fu G.-Y."/>
        </authorList>
    </citation>
    <scope>NUCLEOTIDE SEQUENCE [LARGE SCALE GENOMIC DNA]</scope>
    <source>
        <strain evidence="3">B7</strain>
    </source>
</reference>